<evidence type="ECO:0000313" key="1">
    <source>
        <dbReference type="EMBL" id="JAD98144.1"/>
    </source>
</evidence>
<dbReference type="EMBL" id="GBRH01199751">
    <property type="protein sequence ID" value="JAD98144.1"/>
    <property type="molecule type" value="Transcribed_RNA"/>
</dbReference>
<proteinExistence type="predicted"/>
<dbReference type="AlphaFoldDB" id="A0A0A9EBQ0"/>
<reference evidence="1" key="2">
    <citation type="journal article" date="2015" name="Data Brief">
        <title>Shoot transcriptome of the giant reed, Arundo donax.</title>
        <authorList>
            <person name="Barrero R.A."/>
            <person name="Guerrero F.D."/>
            <person name="Moolhuijzen P."/>
            <person name="Goolsby J.A."/>
            <person name="Tidwell J."/>
            <person name="Bellgard S.E."/>
            <person name="Bellgard M.I."/>
        </authorList>
    </citation>
    <scope>NUCLEOTIDE SEQUENCE</scope>
    <source>
        <tissue evidence="1">Shoot tissue taken approximately 20 cm above the soil surface</tissue>
    </source>
</reference>
<reference evidence="1" key="1">
    <citation type="submission" date="2014-09" db="EMBL/GenBank/DDBJ databases">
        <authorList>
            <person name="Magalhaes I.L.F."/>
            <person name="Oliveira U."/>
            <person name="Santos F.R."/>
            <person name="Vidigal T.H.D.A."/>
            <person name="Brescovit A.D."/>
            <person name="Santos A.J."/>
        </authorList>
    </citation>
    <scope>NUCLEOTIDE SEQUENCE</scope>
    <source>
        <tissue evidence="1">Shoot tissue taken approximately 20 cm above the soil surface</tissue>
    </source>
</reference>
<organism evidence="1">
    <name type="scientific">Arundo donax</name>
    <name type="common">Giant reed</name>
    <name type="synonym">Donax arundinaceus</name>
    <dbReference type="NCBI Taxonomy" id="35708"/>
    <lineage>
        <taxon>Eukaryota</taxon>
        <taxon>Viridiplantae</taxon>
        <taxon>Streptophyta</taxon>
        <taxon>Embryophyta</taxon>
        <taxon>Tracheophyta</taxon>
        <taxon>Spermatophyta</taxon>
        <taxon>Magnoliopsida</taxon>
        <taxon>Liliopsida</taxon>
        <taxon>Poales</taxon>
        <taxon>Poaceae</taxon>
        <taxon>PACMAD clade</taxon>
        <taxon>Arundinoideae</taxon>
        <taxon>Arundineae</taxon>
        <taxon>Arundo</taxon>
    </lineage>
</organism>
<accession>A0A0A9EBQ0</accession>
<name>A0A0A9EBQ0_ARUDO</name>
<sequence length="53" mass="6421">MWEKGHKIRRPPLNTVHLKCHLFTLIIRFFPYYKSTKASQRCYSNCIYSCIAR</sequence>
<protein>
    <submittedName>
        <fullName evidence="1">Uncharacterized protein</fullName>
    </submittedName>
</protein>